<evidence type="ECO:0000313" key="1">
    <source>
        <dbReference type="EMBL" id="SMD42103.1"/>
    </source>
</evidence>
<organism evidence="1 2">
    <name type="scientific">Aquiflexum balticum DSM 16537</name>
    <dbReference type="NCBI Taxonomy" id="758820"/>
    <lineage>
        <taxon>Bacteria</taxon>
        <taxon>Pseudomonadati</taxon>
        <taxon>Bacteroidota</taxon>
        <taxon>Cytophagia</taxon>
        <taxon>Cytophagales</taxon>
        <taxon>Cyclobacteriaceae</taxon>
        <taxon>Aquiflexum</taxon>
    </lineage>
</organism>
<name>A0A1W2GZM7_9BACT</name>
<evidence type="ECO:0008006" key="3">
    <source>
        <dbReference type="Google" id="ProtNLM"/>
    </source>
</evidence>
<dbReference type="Proteomes" id="UP000192333">
    <property type="component" value="Chromosome I"/>
</dbReference>
<evidence type="ECO:0000313" key="2">
    <source>
        <dbReference type="Proteomes" id="UP000192333"/>
    </source>
</evidence>
<protein>
    <recommendedName>
        <fullName evidence="3">DUF4468 domain-containing protein</fullName>
    </recommendedName>
</protein>
<gene>
    <name evidence="1" type="ORF">SAMN00777080_0640</name>
</gene>
<proteinExistence type="predicted"/>
<dbReference type="RefSeq" id="WP_157370055.1">
    <property type="nucleotide sequence ID" value="NZ_LT838813.1"/>
</dbReference>
<dbReference type="EMBL" id="LT838813">
    <property type="protein sequence ID" value="SMD42103.1"/>
    <property type="molecule type" value="Genomic_DNA"/>
</dbReference>
<accession>A0A1W2GZM7</accession>
<keyword evidence="2" id="KW-1185">Reference proteome</keyword>
<sequence length="367" mass="41504">MDIRFFANNPKFFLNRDGRPKSEDRCIGHFSPQTRINMDVQSSGIIAYIHKMKNTLIIGLMILSFSAFGQIPGKKVDGPILIFDTLTINKGDMIYLGKGSDPNSGAFSHITTPIKKLVNVPNKVIPIGTHTEYQLIAEGLSEGYNGRAYSIQHFSKVSSKKNGENIFGVIDVGLSFDGNLDLSVYNQAVNFEAAILSGEIIKINDIDFTNPGKTTFREIPQFVFSKEGVQPIVVDFEGMNRSELYAGTINWYQDYYRNKVENSIRSEENREVKIAGLKKGVLVSKIMGVELFLDIQYQFNIEFLENSIRMNFVSVDQMGQFMEEFSQEENDSVGNSDKINKMTEDFKIEMEKMMNEISASLVNYLMK</sequence>
<reference evidence="2" key="1">
    <citation type="submission" date="2017-04" db="EMBL/GenBank/DDBJ databases">
        <authorList>
            <person name="Varghese N."/>
            <person name="Submissions S."/>
        </authorList>
    </citation>
    <scope>NUCLEOTIDE SEQUENCE [LARGE SCALE GENOMIC DNA]</scope>
    <source>
        <strain evidence="2">DSM 16537</strain>
    </source>
</reference>
<dbReference type="Gene3D" id="3.30.530.80">
    <property type="match status" value="1"/>
</dbReference>
<dbReference type="AlphaFoldDB" id="A0A1W2GZM7"/>
<dbReference type="OrthoDB" id="708866at2"/>